<keyword evidence="3 5" id="KW-1133">Transmembrane helix</keyword>
<feature type="transmembrane region" description="Helical" evidence="5">
    <location>
        <begin position="43"/>
        <end position="68"/>
    </location>
</feature>
<organism evidence="7 8">
    <name type="scientific">Colwellia psychrerythraea</name>
    <name type="common">Vibrio psychroerythus</name>
    <dbReference type="NCBI Taxonomy" id="28229"/>
    <lineage>
        <taxon>Bacteria</taxon>
        <taxon>Pseudomonadati</taxon>
        <taxon>Pseudomonadota</taxon>
        <taxon>Gammaproteobacteria</taxon>
        <taxon>Alteromonadales</taxon>
        <taxon>Colwelliaceae</taxon>
        <taxon>Colwellia</taxon>
    </lineage>
</organism>
<keyword evidence="1" id="KW-1003">Cell membrane</keyword>
<evidence type="ECO:0000259" key="6">
    <source>
        <dbReference type="Pfam" id="PF06305"/>
    </source>
</evidence>
<evidence type="ECO:0000313" key="7">
    <source>
        <dbReference type="EMBL" id="OUR77951.1"/>
    </source>
</evidence>
<protein>
    <recommendedName>
        <fullName evidence="6">Lipopolysaccharide assembly protein A domain-containing protein</fullName>
    </recommendedName>
</protein>
<evidence type="ECO:0000256" key="5">
    <source>
        <dbReference type="SAM" id="Phobius"/>
    </source>
</evidence>
<reference evidence="8" key="1">
    <citation type="journal article" date="2017" name="Proc. Natl. Acad. Sci. U.S.A.">
        <title>Simulation of Deepwater Horizon oil plume reveals substrate specialization within a complex community of hydrocarbon degraders.</title>
        <authorList>
            <person name="Hu P."/>
            <person name="Dubinsky E.A."/>
            <person name="Probst A.J."/>
            <person name="Wang J."/>
            <person name="Sieber C.M.K."/>
            <person name="Tom L.M."/>
            <person name="Gardinali P."/>
            <person name="Banfield J.F."/>
            <person name="Atlas R.M."/>
            <person name="Andersen G.L."/>
        </authorList>
    </citation>
    <scope>NUCLEOTIDE SEQUENCE [LARGE SCALE GENOMIC DNA]</scope>
</reference>
<dbReference type="InterPro" id="IPR010445">
    <property type="entry name" value="LapA_dom"/>
</dbReference>
<evidence type="ECO:0000313" key="8">
    <source>
        <dbReference type="Proteomes" id="UP000243053"/>
    </source>
</evidence>
<name>A0A1Y5E5A2_COLPS</name>
<evidence type="ECO:0000256" key="2">
    <source>
        <dbReference type="ARBA" id="ARBA00022692"/>
    </source>
</evidence>
<dbReference type="Pfam" id="PF06305">
    <property type="entry name" value="LapA_dom"/>
    <property type="match status" value="1"/>
</dbReference>
<accession>A0A1Y5E5A2</accession>
<dbReference type="Proteomes" id="UP000243053">
    <property type="component" value="Unassembled WGS sequence"/>
</dbReference>
<proteinExistence type="predicted"/>
<evidence type="ECO:0000256" key="4">
    <source>
        <dbReference type="ARBA" id="ARBA00023136"/>
    </source>
</evidence>
<dbReference type="AlphaFoldDB" id="A0A1Y5E5A2"/>
<evidence type="ECO:0000256" key="1">
    <source>
        <dbReference type="ARBA" id="ARBA00022475"/>
    </source>
</evidence>
<dbReference type="EMBL" id="MAAF01000084">
    <property type="protein sequence ID" value="OUR77951.1"/>
    <property type="molecule type" value="Genomic_DNA"/>
</dbReference>
<evidence type="ECO:0000256" key="3">
    <source>
        <dbReference type="ARBA" id="ARBA00022989"/>
    </source>
</evidence>
<comment type="caution">
    <text evidence="7">The sequence shown here is derived from an EMBL/GenBank/DDBJ whole genome shotgun (WGS) entry which is preliminary data.</text>
</comment>
<gene>
    <name evidence="7" type="ORF">A9Q75_14640</name>
</gene>
<feature type="domain" description="Lipopolysaccharide assembly protein A" evidence="6">
    <location>
        <begin position="25"/>
        <end position="80"/>
    </location>
</feature>
<sequence length="83" mass="9272">MKVRLYLTLFFILVLLAVAFIFGSQNDQLLTLNYLVARTEITVAAAVSLFTGLGFALGLLVTILWRIVRKSKKALAKNKSQEK</sequence>
<keyword evidence="4 5" id="KW-0472">Membrane</keyword>
<dbReference type="GO" id="GO:0005886">
    <property type="term" value="C:plasma membrane"/>
    <property type="evidence" value="ECO:0007669"/>
    <property type="project" value="InterPro"/>
</dbReference>
<keyword evidence="2 5" id="KW-0812">Transmembrane</keyword>